<comment type="caution">
    <text evidence="3">The sequence shown here is derived from an EMBL/GenBank/DDBJ whole genome shotgun (WGS) entry which is preliminary data.</text>
</comment>
<evidence type="ECO:0000313" key="3">
    <source>
        <dbReference type="EMBL" id="MBC8592637.1"/>
    </source>
</evidence>
<sequence length="762" mass="87445">MKTISKIILLMVLSSTLFLQTVVAQQRMEYTYPQYPYGKDLSQTLTFKIMLRCARPQDVSNLDMGRVLNYIKQIDCITRGLPKIVILGGFQQDGHDHQYPWWTPINDTFTAPGGLTGKEALLWLMQQARRYNTNCTFHVNPFDAYKDSPKWALYQEKDLICRKESGSFVPGGVWWNRQSYMVNLVKEWESGVTKQKIDEFLKEVPLVKETGVLYFDNITQYPASPYHGITKDDQRDAVKKCTEYLKQEYGIQLIGEYADPKLYGFLTQGITWDWNKSLEVNQMEIPAYIMCGGRDIAHDTLLGQQINLKPHLQVFGTSLQLEDIQFQYYPDRVVREFTHHTLAYFYLNRLLRENYIQEGSLYRLTLSDNVVSEYSNDVHKIFRDGKLVKEGYDVFLPVYWQNHPEIMAYSLNGGNFDWNFPKEWSQIQKVDIYTFNESFNGLTVVESGRSITGNRISLAMEANKALLIVPTGTNMASKETIYSKPASGNVVFLGKDETTRGDWNTRYGTQGYDIFGCDTRQEKDNVKIDYIGDELLIASKDAAGSNALRSPEDASKRIQAVRTSKLHQLIDINVNEERPSKISLYFADYENKNIQMLVDVIDVNTKKVLHSTLLNDFAEGVYLSYSIKGHLQVRLTRFFYDYYSDPSYPVCSGVFIDEDNSTGINLNEPEANDPVKVRNYPNPFKEQTTFYVTVDKPQSIQLSVYSTQGNLLFQTSCHAGSAGTVEFILHDTDISKGHSPNGLYLYTIRTETFLEGGKLMQY</sequence>
<organism evidence="3 4">
    <name type="scientific">Jilunia laotingensis</name>
    <dbReference type="NCBI Taxonomy" id="2763675"/>
    <lineage>
        <taxon>Bacteria</taxon>
        <taxon>Pseudomonadati</taxon>
        <taxon>Bacteroidota</taxon>
        <taxon>Bacteroidia</taxon>
        <taxon>Bacteroidales</taxon>
        <taxon>Bacteroidaceae</taxon>
        <taxon>Jilunia</taxon>
    </lineage>
</organism>
<reference evidence="3" key="1">
    <citation type="submission" date="2020-08" db="EMBL/GenBank/DDBJ databases">
        <title>Genome public.</title>
        <authorList>
            <person name="Liu C."/>
            <person name="Sun Q."/>
        </authorList>
    </citation>
    <scope>NUCLEOTIDE SEQUENCE</scope>
    <source>
        <strain evidence="3">N12</strain>
    </source>
</reference>
<gene>
    <name evidence="3" type="ORF">H8744_05110</name>
</gene>
<dbReference type="AlphaFoldDB" id="A0A926F457"/>
<dbReference type="RefSeq" id="WP_262433809.1">
    <property type="nucleotide sequence ID" value="NZ_JACRTF010000001.1"/>
</dbReference>
<dbReference type="InterPro" id="IPR026444">
    <property type="entry name" value="Secre_tail"/>
</dbReference>
<evidence type="ECO:0000259" key="2">
    <source>
        <dbReference type="Pfam" id="PF12905"/>
    </source>
</evidence>
<dbReference type="Gene3D" id="2.60.40.1180">
    <property type="entry name" value="Golgi alpha-mannosidase II"/>
    <property type="match status" value="1"/>
</dbReference>
<dbReference type="EMBL" id="JACRTF010000001">
    <property type="protein sequence ID" value="MBC8592637.1"/>
    <property type="molecule type" value="Genomic_DNA"/>
</dbReference>
<feature type="signal peptide" evidence="1">
    <location>
        <begin position="1"/>
        <end position="24"/>
    </location>
</feature>
<keyword evidence="1" id="KW-0732">Signal</keyword>
<dbReference type="Pfam" id="PF12905">
    <property type="entry name" value="Glyco_hydro_101"/>
    <property type="match status" value="1"/>
</dbReference>
<dbReference type="NCBIfam" id="TIGR04183">
    <property type="entry name" value="Por_Secre_tail"/>
    <property type="match status" value="1"/>
</dbReference>
<accession>A0A926F457</accession>
<name>A0A926F457_9BACT</name>
<feature type="chain" id="PRO_5036697236" evidence="1">
    <location>
        <begin position="25"/>
        <end position="762"/>
    </location>
</feature>
<dbReference type="InterPro" id="IPR013780">
    <property type="entry name" value="Glyco_hydro_b"/>
</dbReference>
<evidence type="ECO:0000313" key="4">
    <source>
        <dbReference type="Proteomes" id="UP000651085"/>
    </source>
</evidence>
<dbReference type="Gene3D" id="3.20.20.80">
    <property type="entry name" value="Glycosidases"/>
    <property type="match status" value="1"/>
</dbReference>
<protein>
    <submittedName>
        <fullName evidence="3">T9SS type A sorting domain-containing protein</fullName>
    </submittedName>
</protein>
<proteinExistence type="predicted"/>
<evidence type="ECO:0000256" key="1">
    <source>
        <dbReference type="SAM" id="SignalP"/>
    </source>
</evidence>
<dbReference type="InterPro" id="IPR025706">
    <property type="entry name" value="Endoa_GalNAc"/>
</dbReference>
<keyword evidence="4" id="KW-1185">Reference proteome</keyword>
<dbReference type="Proteomes" id="UP000651085">
    <property type="component" value="Unassembled WGS sequence"/>
</dbReference>
<dbReference type="GO" id="GO:0033926">
    <property type="term" value="F:endo-alpha-N-acetylgalactosaminidase activity"/>
    <property type="evidence" value="ECO:0007669"/>
    <property type="project" value="InterPro"/>
</dbReference>
<feature type="domain" description="Endo-alpha-N-acetylgalactosaminidase" evidence="2">
    <location>
        <begin position="66"/>
        <end position="220"/>
    </location>
</feature>